<protein>
    <submittedName>
        <fullName evidence="2">Uncharacterized protein</fullName>
    </submittedName>
</protein>
<dbReference type="EMBL" id="KV919618">
    <property type="protein sequence ID" value="OSX69322.1"/>
    <property type="molecule type" value="Genomic_DNA"/>
</dbReference>
<feature type="region of interest" description="Disordered" evidence="1">
    <location>
        <begin position="34"/>
        <end position="56"/>
    </location>
</feature>
<proteinExistence type="predicted"/>
<sequence>MGATTPPLPPPTSSSSVITHAGAAAAARIAAASAVAPTAGRPYGGAGAPPPAAPDEWDDHEAVLVLPTALPLPLPPRRGGKHAGRRDGGARVSGSRDRLPLRPRRIVAVVARGSKAERAAGEPVVTLARARVDAKWRRRGGMPPDGHRPQQWGGCRCAADLATGAHPTVWHGGVAASSGDDPPTRGGCGRGRRRFVSLNSRYTAAGAPPPTPASGPPCTAH</sequence>
<name>A0A1X6NL73_PORUM</name>
<feature type="region of interest" description="Disordered" evidence="1">
    <location>
        <begin position="68"/>
        <end position="99"/>
    </location>
</feature>
<feature type="compositionally biased region" description="Pro residues" evidence="1">
    <location>
        <begin position="1"/>
        <end position="12"/>
    </location>
</feature>
<feature type="region of interest" description="Disordered" evidence="1">
    <location>
        <begin position="172"/>
        <end position="221"/>
    </location>
</feature>
<dbReference type="AlphaFoldDB" id="A0A1X6NL73"/>
<organism evidence="2 3">
    <name type="scientific">Porphyra umbilicalis</name>
    <name type="common">Purple laver</name>
    <name type="synonym">Red alga</name>
    <dbReference type="NCBI Taxonomy" id="2786"/>
    <lineage>
        <taxon>Eukaryota</taxon>
        <taxon>Rhodophyta</taxon>
        <taxon>Bangiophyceae</taxon>
        <taxon>Bangiales</taxon>
        <taxon>Bangiaceae</taxon>
        <taxon>Porphyra</taxon>
    </lineage>
</organism>
<gene>
    <name evidence="2" type="ORF">BU14_1621s0002</name>
</gene>
<keyword evidence="3" id="KW-1185">Reference proteome</keyword>
<dbReference type="Proteomes" id="UP000218209">
    <property type="component" value="Unassembled WGS sequence"/>
</dbReference>
<feature type="compositionally biased region" description="Basic and acidic residues" evidence="1">
    <location>
        <begin position="85"/>
        <end position="99"/>
    </location>
</feature>
<evidence type="ECO:0000313" key="2">
    <source>
        <dbReference type="EMBL" id="OSX69322.1"/>
    </source>
</evidence>
<feature type="compositionally biased region" description="Low complexity" evidence="1">
    <location>
        <begin position="13"/>
        <end position="22"/>
    </location>
</feature>
<evidence type="ECO:0000256" key="1">
    <source>
        <dbReference type="SAM" id="MobiDB-lite"/>
    </source>
</evidence>
<feature type="region of interest" description="Disordered" evidence="1">
    <location>
        <begin position="1"/>
        <end position="22"/>
    </location>
</feature>
<reference evidence="2 3" key="1">
    <citation type="submission" date="2017-03" db="EMBL/GenBank/DDBJ databases">
        <title>WGS assembly of Porphyra umbilicalis.</title>
        <authorList>
            <person name="Brawley S.H."/>
            <person name="Blouin N.A."/>
            <person name="Ficko-Blean E."/>
            <person name="Wheeler G.L."/>
            <person name="Lohr M."/>
            <person name="Goodson H.V."/>
            <person name="Jenkins J.W."/>
            <person name="Blaby-Haas C.E."/>
            <person name="Helliwell K.E."/>
            <person name="Chan C."/>
            <person name="Marriage T."/>
            <person name="Bhattacharya D."/>
            <person name="Klein A.S."/>
            <person name="Badis Y."/>
            <person name="Brodie J."/>
            <person name="Cao Y."/>
            <person name="Collen J."/>
            <person name="Dittami S.M."/>
            <person name="Gachon C.M."/>
            <person name="Green B.R."/>
            <person name="Karpowicz S."/>
            <person name="Kim J.W."/>
            <person name="Kudahl U."/>
            <person name="Lin S."/>
            <person name="Michel G."/>
            <person name="Mittag M."/>
            <person name="Olson B.J."/>
            <person name="Pangilinan J."/>
            <person name="Peng Y."/>
            <person name="Qiu H."/>
            <person name="Shu S."/>
            <person name="Singer J.T."/>
            <person name="Smith A.G."/>
            <person name="Sprecher B.N."/>
            <person name="Wagner V."/>
            <person name="Wang W."/>
            <person name="Wang Z.-Y."/>
            <person name="Yan J."/>
            <person name="Yarish C."/>
            <person name="Zoeuner-Riek S."/>
            <person name="Zhuang Y."/>
            <person name="Zou Y."/>
            <person name="Lindquist E.A."/>
            <person name="Grimwood J."/>
            <person name="Barry K."/>
            <person name="Rokhsar D.S."/>
            <person name="Schmutz J."/>
            <person name="Stiller J.W."/>
            <person name="Grossman A.R."/>
            <person name="Prochnik S.E."/>
        </authorList>
    </citation>
    <scope>NUCLEOTIDE SEQUENCE [LARGE SCALE GENOMIC DNA]</scope>
    <source>
        <strain evidence="2">4086291</strain>
    </source>
</reference>
<accession>A0A1X6NL73</accession>
<evidence type="ECO:0000313" key="3">
    <source>
        <dbReference type="Proteomes" id="UP000218209"/>
    </source>
</evidence>